<dbReference type="Gene3D" id="2.40.30.170">
    <property type="match status" value="1"/>
</dbReference>
<dbReference type="Proteomes" id="UP000198561">
    <property type="component" value="Unassembled WGS sequence"/>
</dbReference>
<dbReference type="EMBL" id="FNWQ01000003">
    <property type="protein sequence ID" value="SEH34675.1"/>
    <property type="molecule type" value="Genomic_DNA"/>
</dbReference>
<dbReference type="InterPro" id="IPR058625">
    <property type="entry name" value="MdtA-like_BSH"/>
</dbReference>
<dbReference type="AlphaFoldDB" id="A0A1H6HK67"/>
<dbReference type="GO" id="GO:0022857">
    <property type="term" value="F:transmembrane transporter activity"/>
    <property type="evidence" value="ECO:0007669"/>
    <property type="project" value="InterPro"/>
</dbReference>
<evidence type="ECO:0000313" key="6">
    <source>
        <dbReference type="Proteomes" id="UP000198561"/>
    </source>
</evidence>
<dbReference type="InterPro" id="IPR058792">
    <property type="entry name" value="Beta-barrel_RND_2"/>
</dbReference>
<organism evidence="5 6">
    <name type="scientific">Chryseobacterium culicis</name>
    <dbReference type="NCBI Taxonomy" id="680127"/>
    <lineage>
        <taxon>Bacteria</taxon>
        <taxon>Pseudomonadati</taxon>
        <taxon>Bacteroidota</taxon>
        <taxon>Flavobacteriia</taxon>
        <taxon>Flavobacteriales</taxon>
        <taxon>Weeksellaceae</taxon>
        <taxon>Chryseobacterium group</taxon>
        <taxon>Chryseobacterium</taxon>
    </lineage>
</organism>
<dbReference type="InterPro" id="IPR006143">
    <property type="entry name" value="RND_pump_MFP"/>
</dbReference>
<gene>
    <name evidence="5" type="ORF">SAMN05421593_2692</name>
</gene>
<dbReference type="GO" id="GO:0016020">
    <property type="term" value="C:membrane"/>
    <property type="evidence" value="ECO:0007669"/>
    <property type="project" value="InterPro"/>
</dbReference>
<dbReference type="PANTHER" id="PTHR30097:SF4">
    <property type="entry name" value="SLR6042 PROTEIN"/>
    <property type="match status" value="1"/>
</dbReference>
<dbReference type="GO" id="GO:0030313">
    <property type="term" value="C:cell envelope"/>
    <property type="evidence" value="ECO:0007669"/>
    <property type="project" value="TreeGrafter"/>
</dbReference>
<keyword evidence="2" id="KW-0813">Transport</keyword>
<accession>A0A1H6HK67</accession>
<comment type="similarity">
    <text evidence="1">Belongs to the membrane fusion protein (MFP) (TC 8.A.1) family.</text>
</comment>
<evidence type="ECO:0000259" key="4">
    <source>
        <dbReference type="Pfam" id="PF25954"/>
    </source>
</evidence>
<evidence type="ECO:0000256" key="1">
    <source>
        <dbReference type="ARBA" id="ARBA00009477"/>
    </source>
</evidence>
<dbReference type="Gene3D" id="2.40.420.20">
    <property type="match status" value="1"/>
</dbReference>
<dbReference type="RefSeq" id="WP_089692741.1">
    <property type="nucleotide sequence ID" value="NZ_FNWQ01000003.1"/>
</dbReference>
<dbReference type="InterPro" id="IPR051909">
    <property type="entry name" value="MFP_Cation_Efflux"/>
</dbReference>
<dbReference type="OrthoDB" id="9814657at2"/>
<proteinExistence type="inferred from homology"/>
<name>A0A1H6HK67_CHRCI</name>
<feature type="domain" description="CusB-like beta-barrel" evidence="4">
    <location>
        <begin position="240"/>
        <end position="308"/>
    </location>
</feature>
<dbReference type="NCBIfam" id="TIGR01730">
    <property type="entry name" value="RND_mfp"/>
    <property type="match status" value="1"/>
</dbReference>
<evidence type="ECO:0000259" key="3">
    <source>
        <dbReference type="Pfam" id="PF25917"/>
    </source>
</evidence>
<dbReference type="GO" id="GO:0060003">
    <property type="term" value="P:copper ion export"/>
    <property type="evidence" value="ECO:0007669"/>
    <property type="project" value="TreeGrafter"/>
</dbReference>
<feature type="domain" description="Multidrug resistance protein MdtA-like barrel-sandwich hybrid" evidence="3">
    <location>
        <begin position="87"/>
        <end position="233"/>
    </location>
</feature>
<dbReference type="PROSITE" id="PS51257">
    <property type="entry name" value="PROKAR_LIPOPROTEIN"/>
    <property type="match status" value="1"/>
</dbReference>
<sequence>MKLKRNIIYLTVTAFALLSCGKQGKTAEKAALTTEQSEKGHEEEPQTIASLTEEQMKSVGVALGTVEMKELTSTIKANGLLSVPNSNKAAITSLYGGIIKTINIQVGSIVKKGQVIATIANPEYIQLQEDYLTTNSRITYAEQEYRRQRELFDNDAGAKKNLQSADAELKTLRTKRASLLKQLQMMGISPGKVSNGNMKSGLVITAPISGTISSITAQIGSYVDISSPVATVIDNGSIHLDLQVFEKDLPKMRVGQIVHFKLTNNPETEYDARIYSIGSSFENESKTISMHCEVIGNKSGLIDGMNITGIVSLDKSTTPAVPTEAIVEADGKYYVFIQTDKKAEQEHEEKGKPHSKTLSFEKIEVVKGTSDMGYTAVTPVGNIPDNAKIVVKGAFFVNAKLVNSGDHEH</sequence>
<dbReference type="Gene3D" id="2.40.50.100">
    <property type="match status" value="1"/>
</dbReference>
<dbReference type="PANTHER" id="PTHR30097">
    <property type="entry name" value="CATION EFFLUX SYSTEM PROTEIN CUSB"/>
    <property type="match status" value="1"/>
</dbReference>
<evidence type="ECO:0000256" key="2">
    <source>
        <dbReference type="ARBA" id="ARBA00022448"/>
    </source>
</evidence>
<dbReference type="Pfam" id="PF25954">
    <property type="entry name" value="Beta-barrel_RND_2"/>
    <property type="match status" value="1"/>
</dbReference>
<protein>
    <submittedName>
        <fullName evidence="5">RND family efflux transporter, MFP subunit</fullName>
    </submittedName>
</protein>
<evidence type="ECO:0000313" key="5">
    <source>
        <dbReference type="EMBL" id="SEH34675.1"/>
    </source>
</evidence>
<dbReference type="STRING" id="680127.SAMN05421593_2692"/>
<reference evidence="5 6" key="1">
    <citation type="submission" date="2016-10" db="EMBL/GenBank/DDBJ databases">
        <authorList>
            <person name="de Groot N.N."/>
        </authorList>
    </citation>
    <scope>NUCLEOTIDE SEQUENCE [LARGE SCALE GENOMIC DNA]</scope>
    <source>
        <strain evidence="5 6">DSM 23031</strain>
    </source>
</reference>
<dbReference type="SUPFAM" id="SSF111369">
    <property type="entry name" value="HlyD-like secretion proteins"/>
    <property type="match status" value="1"/>
</dbReference>
<dbReference type="GO" id="GO:0015679">
    <property type="term" value="P:plasma membrane copper ion transport"/>
    <property type="evidence" value="ECO:0007669"/>
    <property type="project" value="TreeGrafter"/>
</dbReference>
<dbReference type="Pfam" id="PF25917">
    <property type="entry name" value="BSH_RND"/>
    <property type="match status" value="1"/>
</dbReference>